<dbReference type="InterPro" id="IPR029058">
    <property type="entry name" value="AB_hydrolase_fold"/>
</dbReference>
<accession>A0ABY6J7K0</accession>
<proteinExistence type="inferred from homology"/>
<keyword evidence="4" id="KW-1185">Reference proteome</keyword>
<evidence type="ECO:0000259" key="2">
    <source>
        <dbReference type="Pfam" id="PF00561"/>
    </source>
</evidence>
<dbReference type="InterPro" id="IPR000073">
    <property type="entry name" value="AB_hydrolase_1"/>
</dbReference>
<keyword evidence="3" id="KW-0378">Hydrolase</keyword>
<dbReference type="Gene3D" id="3.40.50.1820">
    <property type="entry name" value="alpha/beta hydrolase"/>
    <property type="match status" value="1"/>
</dbReference>
<dbReference type="EMBL" id="CP107006">
    <property type="protein sequence ID" value="UYQ95311.1"/>
    <property type="molecule type" value="Genomic_DNA"/>
</dbReference>
<sequence length="268" mass="29634">MSINVTKRNNINIVGNPDASQTIVFGHGFGSSQEAFNYILPYFEKDYRIILYDNTGGGKSDLAAFNNAKYSSLQGYVLDLVDIFRALELKDVIYVGHSVNGMVSLLTSIRYPEFFKKLVLVGASPRYLNDDSAGYTGGFTQEALEGLYDTMRSNYKAWTAGFSAMVMAAPERPDLVSEFAATLADIRPDIALFVAKVIFESDYRSELQKATVPTLLIHAKEDVAVPLVVGDYLHEHIKNSQLHVVDAYGHFPHMSAPDAVVKAITDFI</sequence>
<name>A0ABY6J7K0_9BACT</name>
<gene>
    <name evidence="3" type="ORF">MKQ68_09400</name>
</gene>
<feature type="domain" description="AB hydrolase-1" evidence="2">
    <location>
        <begin position="22"/>
        <end position="257"/>
    </location>
</feature>
<organism evidence="3 4">
    <name type="scientific">Chitinophaga horti</name>
    <dbReference type="NCBI Taxonomy" id="2920382"/>
    <lineage>
        <taxon>Bacteria</taxon>
        <taxon>Pseudomonadati</taxon>
        <taxon>Bacteroidota</taxon>
        <taxon>Chitinophagia</taxon>
        <taxon>Chitinophagales</taxon>
        <taxon>Chitinophagaceae</taxon>
        <taxon>Chitinophaga</taxon>
    </lineage>
</organism>
<dbReference type="Pfam" id="PF00561">
    <property type="entry name" value="Abhydrolase_1"/>
    <property type="match status" value="1"/>
</dbReference>
<evidence type="ECO:0000313" key="4">
    <source>
        <dbReference type="Proteomes" id="UP001162741"/>
    </source>
</evidence>
<evidence type="ECO:0000313" key="3">
    <source>
        <dbReference type="EMBL" id="UYQ95311.1"/>
    </source>
</evidence>
<dbReference type="GO" id="GO:0016787">
    <property type="term" value="F:hydrolase activity"/>
    <property type="evidence" value="ECO:0007669"/>
    <property type="project" value="UniProtKB-KW"/>
</dbReference>
<dbReference type="Proteomes" id="UP001162741">
    <property type="component" value="Chromosome"/>
</dbReference>
<dbReference type="PANTHER" id="PTHR43039">
    <property type="entry name" value="ESTERASE-RELATED"/>
    <property type="match status" value="1"/>
</dbReference>
<protein>
    <submittedName>
        <fullName evidence="3">Alpha/beta hydrolase</fullName>
    </submittedName>
</protein>
<dbReference type="SUPFAM" id="SSF53474">
    <property type="entry name" value="alpha/beta-Hydrolases"/>
    <property type="match status" value="1"/>
</dbReference>
<reference evidence="3" key="1">
    <citation type="submission" date="2022-10" db="EMBL/GenBank/DDBJ databases">
        <title>Chitinophaga sp. nov., isolated from soil.</title>
        <authorList>
            <person name="Jeon C.O."/>
        </authorList>
    </citation>
    <scope>NUCLEOTIDE SEQUENCE</scope>
    <source>
        <strain evidence="3">R8</strain>
    </source>
</reference>
<comment type="similarity">
    <text evidence="1">Belongs to the AB hydrolase superfamily.</text>
</comment>
<evidence type="ECO:0000256" key="1">
    <source>
        <dbReference type="ARBA" id="ARBA00008645"/>
    </source>
</evidence>
<dbReference type="PRINTS" id="PR00111">
    <property type="entry name" value="ABHYDROLASE"/>
</dbReference>
<dbReference type="RefSeq" id="WP_264283070.1">
    <property type="nucleotide sequence ID" value="NZ_CP107006.1"/>
</dbReference>